<dbReference type="InterPro" id="IPR036396">
    <property type="entry name" value="Cyt_P450_sf"/>
</dbReference>
<sequence>MPSGDPAWLAVRYEDAVAVLTDPRFSRNLRYPGAPRLLKGYDLSDEPNSLINMDAPEHTRLRRLLAGTFTPRQTDGWRNAIRAVADDLLLTEVKAGEPIVDLTTFAVLYPVSVICAILGVKELDIAKVRSMSCALLSTADVSEEERRQASLDFHNYAAELVAEQRRSPGGGLLTQMIQARDDGDRLSERELVRLTVSLILAGHETTSSLLTRGLVRFLEPRSGYAALVEAPESIPGVVEELLRTETPGDALFMRVATEDVDLPSGRVRRGEAVLPVSSAANFDPEVFPDPRRVDPARSGHPHLGFGRGPHYCLGANLARVELQEAFRALVARLPNLALAEPASAVPWSQGHLFKRPERLLVHLGDAPA</sequence>
<gene>
    <name evidence="8" type="ORF">Ssi02_07270</name>
</gene>
<keyword evidence="3 7" id="KW-0479">Metal-binding</keyword>
<dbReference type="GO" id="GO:0020037">
    <property type="term" value="F:heme binding"/>
    <property type="evidence" value="ECO:0007669"/>
    <property type="project" value="InterPro"/>
</dbReference>
<dbReference type="Gene3D" id="1.10.630.10">
    <property type="entry name" value="Cytochrome P450"/>
    <property type="match status" value="1"/>
</dbReference>
<dbReference type="PRINTS" id="PR00385">
    <property type="entry name" value="P450"/>
</dbReference>
<organism evidence="8 9">
    <name type="scientific">Sinosporangium siamense</name>
    <dbReference type="NCBI Taxonomy" id="1367973"/>
    <lineage>
        <taxon>Bacteria</taxon>
        <taxon>Bacillati</taxon>
        <taxon>Actinomycetota</taxon>
        <taxon>Actinomycetes</taxon>
        <taxon>Streptosporangiales</taxon>
        <taxon>Streptosporangiaceae</taxon>
        <taxon>Sinosporangium</taxon>
    </lineage>
</organism>
<evidence type="ECO:0000256" key="4">
    <source>
        <dbReference type="ARBA" id="ARBA00023002"/>
    </source>
</evidence>
<reference evidence="8" key="1">
    <citation type="submission" date="2021-01" db="EMBL/GenBank/DDBJ databases">
        <title>Whole genome shotgun sequence of Sinosporangium siamense NBRC 109515.</title>
        <authorList>
            <person name="Komaki H."/>
            <person name="Tamura T."/>
        </authorList>
    </citation>
    <scope>NUCLEOTIDE SEQUENCE</scope>
    <source>
        <strain evidence="8">NBRC 109515</strain>
    </source>
</reference>
<evidence type="ECO:0000256" key="7">
    <source>
        <dbReference type="RuleBase" id="RU000461"/>
    </source>
</evidence>
<keyword evidence="4 7" id="KW-0560">Oxidoreductase</keyword>
<evidence type="ECO:0000256" key="3">
    <source>
        <dbReference type="ARBA" id="ARBA00022723"/>
    </source>
</evidence>
<evidence type="ECO:0000256" key="6">
    <source>
        <dbReference type="ARBA" id="ARBA00023033"/>
    </source>
</evidence>
<comment type="caution">
    <text evidence="8">The sequence shown here is derived from an EMBL/GenBank/DDBJ whole genome shotgun (WGS) entry which is preliminary data.</text>
</comment>
<accession>A0A919V562</accession>
<dbReference type="PANTHER" id="PTHR46696:SF1">
    <property type="entry name" value="CYTOCHROME P450 YJIB-RELATED"/>
    <property type="match status" value="1"/>
</dbReference>
<keyword evidence="5 7" id="KW-0408">Iron</keyword>
<evidence type="ECO:0000256" key="5">
    <source>
        <dbReference type="ARBA" id="ARBA00023004"/>
    </source>
</evidence>
<dbReference type="GO" id="GO:0005506">
    <property type="term" value="F:iron ion binding"/>
    <property type="evidence" value="ECO:0007669"/>
    <property type="project" value="InterPro"/>
</dbReference>
<keyword evidence="2 7" id="KW-0349">Heme</keyword>
<dbReference type="InterPro" id="IPR017972">
    <property type="entry name" value="Cyt_P450_CS"/>
</dbReference>
<evidence type="ECO:0000313" key="9">
    <source>
        <dbReference type="Proteomes" id="UP000606172"/>
    </source>
</evidence>
<dbReference type="GO" id="GO:0016705">
    <property type="term" value="F:oxidoreductase activity, acting on paired donors, with incorporation or reduction of molecular oxygen"/>
    <property type="evidence" value="ECO:0007669"/>
    <property type="project" value="InterPro"/>
</dbReference>
<dbReference type="Proteomes" id="UP000606172">
    <property type="component" value="Unassembled WGS sequence"/>
</dbReference>
<dbReference type="FunFam" id="1.10.630.10:FF:000018">
    <property type="entry name" value="Cytochrome P450 monooxygenase"/>
    <property type="match status" value="1"/>
</dbReference>
<dbReference type="SUPFAM" id="SSF48264">
    <property type="entry name" value="Cytochrome P450"/>
    <property type="match status" value="1"/>
</dbReference>
<evidence type="ECO:0000256" key="2">
    <source>
        <dbReference type="ARBA" id="ARBA00022617"/>
    </source>
</evidence>
<dbReference type="PANTHER" id="PTHR46696">
    <property type="entry name" value="P450, PUTATIVE (EUROFUNG)-RELATED"/>
    <property type="match status" value="1"/>
</dbReference>
<evidence type="ECO:0000256" key="1">
    <source>
        <dbReference type="ARBA" id="ARBA00010617"/>
    </source>
</evidence>
<keyword evidence="9" id="KW-1185">Reference proteome</keyword>
<dbReference type="Pfam" id="PF00067">
    <property type="entry name" value="p450"/>
    <property type="match status" value="1"/>
</dbReference>
<dbReference type="PROSITE" id="PS00086">
    <property type="entry name" value="CYTOCHROME_P450"/>
    <property type="match status" value="1"/>
</dbReference>
<dbReference type="InterPro" id="IPR001128">
    <property type="entry name" value="Cyt_P450"/>
</dbReference>
<dbReference type="AlphaFoldDB" id="A0A919V562"/>
<dbReference type="GO" id="GO:0004497">
    <property type="term" value="F:monooxygenase activity"/>
    <property type="evidence" value="ECO:0007669"/>
    <property type="project" value="UniProtKB-KW"/>
</dbReference>
<name>A0A919V562_9ACTN</name>
<dbReference type="CDD" id="cd11031">
    <property type="entry name" value="Cyp158A-like"/>
    <property type="match status" value="1"/>
</dbReference>
<comment type="similarity">
    <text evidence="1 7">Belongs to the cytochrome P450 family.</text>
</comment>
<dbReference type="EMBL" id="BOOW01000006">
    <property type="protein sequence ID" value="GII90496.1"/>
    <property type="molecule type" value="Genomic_DNA"/>
</dbReference>
<keyword evidence="6 7" id="KW-0503">Monooxygenase</keyword>
<proteinExistence type="inferred from homology"/>
<dbReference type="InterPro" id="IPR002397">
    <property type="entry name" value="Cyt_P450_B"/>
</dbReference>
<dbReference type="PRINTS" id="PR00359">
    <property type="entry name" value="BP450"/>
</dbReference>
<evidence type="ECO:0000313" key="8">
    <source>
        <dbReference type="EMBL" id="GII90496.1"/>
    </source>
</evidence>
<protein>
    <submittedName>
        <fullName evidence="8">Cytochrome P450</fullName>
    </submittedName>
</protein>